<comment type="similarity">
    <text evidence="1">Belongs to the eukaryotic ATPase epsilon family.</text>
</comment>
<keyword evidence="3" id="KW-1185">Reference proteome</keyword>
<dbReference type="AlphaFoldDB" id="L8GI75"/>
<dbReference type="GeneID" id="14913581"/>
<dbReference type="GO" id="GO:0046933">
    <property type="term" value="F:proton-transporting ATP synthase activity, rotational mechanism"/>
    <property type="evidence" value="ECO:0007669"/>
    <property type="project" value="InterPro"/>
</dbReference>
<dbReference type="CDD" id="cd12153">
    <property type="entry name" value="F1-ATPase_epsilon"/>
    <property type="match status" value="1"/>
</dbReference>
<dbReference type="Gene3D" id="1.10.1620.20">
    <property type="entry name" value="ATP synthase, F1 complex, epsilon subunit superfamily, mitochondrial"/>
    <property type="match status" value="1"/>
</dbReference>
<dbReference type="STRING" id="1257118.L8GI75"/>
<dbReference type="InterPro" id="IPR006721">
    <property type="entry name" value="ATP_synth_F1_esu_mt"/>
</dbReference>
<dbReference type="Pfam" id="PF04627">
    <property type="entry name" value="ATP-synt_Eps"/>
    <property type="match status" value="1"/>
</dbReference>
<dbReference type="OrthoDB" id="269124at2759"/>
<evidence type="ECO:0000313" key="2">
    <source>
        <dbReference type="EMBL" id="ELR12662.1"/>
    </source>
</evidence>
<protein>
    <submittedName>
        <fullName evidence="2">ATP synthase subunit epsilon, mitochondrial, putative</fullName>
    </submittedName>
</protein>
<sequence>MSSWRSAGFSYLRYSNTCAILTRRALKEPFRAKAAERDSVNMKVEQWILGKGQDKVDVKRANEIAGSAGH</sequence>
<dbReference type="GO" id="GO:0042776">
    <property type="term" value="P:proton motive force-driven mitochondrial ATP synthesis"/>
    <property type="evidence" value="ECO:0007669"/>
    <property type="project" value="TreeGrafter"/>
</dbReference>
<dbReference type="Proteomes" id="UP000011083">
    <property type="component" value="Unassembled WGS sequence"/>
</dbReference>
<dbReference type="EMBL" id="KB008103">
    <property type="protein sequence ID" value="ELR12662.1"/>
    <property type="molecule type" value="Genomic_DNA"/>
</dbReference>
<dbReference type="PANTHER" id="PTHR12448">
    <property type="entry name" value="ATP SYNTHASE EPSILON CHAIN, MITOCHONDRIAL"/>
    <property type="match status" value="1"/>
</dbReference>
<evidence type="ECO:0000313" key="3">
    <source>
        <dbReference type="Proteomes" id="UP000011083"/>
    </source>
</evidence>
<dbReference type="RefSeq" id="XP_004334675.1">
    <property type="nucleotide sequence ID" value="XM_004334627.1"/>
</dbReference>
<evidence type="ECO:0000256" key="1">
    <source>
        <dbReference type="ARBA" id="ARBA00009502"/>
    </source>
</evidence>
<organism evidence="2 3">
    <name type="scientific">Acanthamoeba castellanii (strain ATCC 30010 / Neff)</name>
    <dbReference type="NCBI Taxonomy" id="1257118"/>
    <lineage>
        <taxon>Eukaryota</taxon>
        <taxon>Amoebozoa</taxon>
        <taxon>Discosea</taxon>
        <taxon>Longamoebia</taxon>
        <taxon>Centramoebida</taxon>
        <taxon>Acanthamoebidae</taxon>
        <taxon>Acanthamoeba</taxon>
    </lineage>
</organism>
<name>L8GI75_ACACF</name>
<dbReference type="VEuPathDB" id="AmoebaDB:ACA1_091720"/>
<dbReference type="KEGG" id="acan:ACA1_091720"/>
<reference evidence="2 3" key="1">
    <citation type="journal article" date="2013" name="Genome Biol.">
        <title>Genome of Acanthamoeba castellanii highlights extensive lateral gene transfer and early evolution of tyrosine kinase signaling.</title>
        <authorList>
            <person name="Clarke M."/>
            <person name="Lohan A.J."/>
            <person name="Liu B."/>
            <person name="Lagkouvardos I."/>
            <person name="Roy S."/>
            <person name="Zafar N."/>
            <person name="Bertelli C."/>
            <person name="Schilde C."/>
            <person name="Kianianmomeni A."/>
            <person name="Burglin T.R."/>
            <person name="Frech C."/>
            <person name="Turcotte B."/>
            <person name="Kopec K.O."/>
            <person name="Synnott J.M."/>
            <person name="Choo C."/>
            <person name="Paponov I."/>
            <person name="Finkler A."/>
            <person name="Soon Heng Tan C."/>
            <person name="Hutchins A.P."/>
            <person name="Weinmeier T."/>
            <person name="Rattei T."/>
            <person name="Chu J.S."/>
            <person name="Gimenez G."/>
            <person name="Irimia M."/>
            <person name="Rigden D.J."/>
            <person name="Fitzpatrick D.A."/>
            <person name="Lorenzo-Morales J."/>
            <person name="Bateman A."/>
            <person name="Chiu C.H."/>
            <person name="Tang P."/>
            <person name="Hegemann P."/>
            <person name="Fromm H."/>
            <person name="Raoult D."/>
            <person name="Greub G."/>
            <person name="Miranda-Saavedra D."/>
            <person name="Chen N."/>
            <person name="Nash P."/>
            <person name="Ginger M.L."/>
            <person name="Horn M."/>
            <person name="Schaap P."/>
            <person name="Caler L."/>
            <person name="Loftus B."/>
        </authorList>
    </citation>
    <scope>NUCLEOTIDE SEQUENCE [LARGE SCALE GENOMIC DNA]</scope>
    <source>
        <strain evidence="2 3">Neff</strain>
    </source>
</reference>
<dbReference type="GO" id="GO:0045259">
    <property type="term" value="C:proton-transporting ATP synthase complex"/>
    <property type="evidence" value="ECO:0007669"/>
    <property type="project" value="InterPro"/>
</dbReference>
<dbReference type="InterPro" id="IPR036742">
    <property type="entry name" value="ATP_synth_F1_esu_sf_mt"/>
</dbReference>
<dbReference type="SUPFAM" id="SSF48690">
    <property type="entry name" value="Epsilon subunit of mitochondrial F1F0-ATP synthase"/>
    <property type="match status" value="1"/>
</dbReference>
<dbReference type="PANTHER" id="PTHR12448:SF0">
    <property type="entry name" value="ATP SYNTHASE SUBUNIT EPSILON, MITOCHONDRIAL"/>
    <property type="match status" value="1"/>
</dbReference>
<accession>L8GI75</accession>
<proteinExistence type="inferred from homology"/>
<gene>
    <name evidence="2" type="ORF">ACA1_091720</name>
</gene>
<dbReference type="GO" id="GO:0005743">
    <property type="term" value="C:mitochondrial inner membrane"/>
    <property type="evidence" value="ECO:0007669"/>
    <property type="project" value="InterPro"/>
</dbReference>